<dbReference type="AlphaFoldDB" id="F6RMY0"/>
<evidence type="ECO:0000259" key="1">
    <source>
        <dbReference type="Pfam" id="PF03028"/>
    </source>
</evidence>
<dbReference type="Pfam" id="PF18198">
    <property type="entry name" value="AAA_lid_11"/>
    <property type="match status" value="1"/>
</dbReference>
<dbReference type="OMA" id="SWGAIKE"/>
<gene>
    <name evidence="4" type="primary">LOC100178848</name>
</gene>
<dbReference type="Gene3D" id="3.40.50.300">
    <property type="entry name" value="P-loop containing nucleotide triphosphate hydrolases"/>
    <property type="match status" value="1"/>
</dbReference>
<dbReference type="GO" id="GO:0008569">
    <property type="term" value="F:minus-end-directed microtubule motor activity"/>
    <property type="evidence" value="ECO:0007669"/>
    <property type="project" value="InterPro"/>
</dbReference>
<feature type="domain" description="Dynein heavy chain region D6 P-loop" evidence="1">
    <location>
        <begin position="122"/>
        <end position="242"/>
    </location>
</feature>
<dbReference type="FunFam" id="1.20.1270.280:FF:000003">
    <property type="entry name" value="Dynein axonemal heavy chain 17"/>
    <property type="match status" value="1"/>
</dbReference>
<sequence length="628" mass="72077">MDFLLRFPVKMDSSSPVDFLSNYSWGGIKVLSEFEDFRNLDRDIEGSAKRWKKFAESECPEKEKFPQEWKNKTTLQKLCMMRALRPDRMTYAVQNFVEEKLGTQYVENRSVEFSKSYEESGPETPIFFVLSPGVNPLKDVEAIGTKLGFTIDNKNFHNVSLGQGQEIVAEQALDLAAKEGHWVVLQNVHLVAKWLSTLEKKIEKYSIGSHDSYRVYISAEPAATRESHIIPQGILESSIKITNEPPTGMQANLHKALDNFNQETLEMCSRETEFKSLLQSLCYFHAVLSERKKFGPQGWNRPYPFNVGDLTISVNVLFNYLEANSKVPWNDLRYLFCEIMYGGHITDDWDRKLCRTYLEVYMHPDQLEGELLLAPGYPVPPNMDYKGYHEYIDEVLPPESPYLYGLHPNAEIGVLTTTSENLFRTLLEMQPKDAAGAGAGGITREEKVKALLDEILEKLPEEFNIIELLSKVEDRTPYIVVAFQECERMNILTKELRQSLKQLDLGLKGELTITPDMEELESAMFFDSVPESWTKRAYPSMYGLTAWFADLLIRIKELEAWTTDFQLPNVVWLGGLFNPQSFLTAIMQSMARKNEWPLDKMCLQCDATKKNKEDFNSPPREGSYIHGL</sequence>
<organism evidence="4 5">
    <name type="scientific">Ciona intestinalis</name>
    <name type="common">Transparent sea squirt</name>
    <name type="synonym">Ascidia intestinalis</name>
    <dbReference type="NCBI Taxonomy" id="7719"/>
    <lineage>
        <taxon>Eukaryota</taxon>
        <taxon>Metazoa</taxon>
        <taxon>Chordata</taxon>
        <taxon>Tunicata</taxon>
        <taxon>Ascidiacea</taxon>
        <taxon>Phlebobranchia</taxon>
        <taxon>Cionidae</taxon>
        <taxon>Ciona</taxon>
    </lineage>
</organism>
<dbReference type="InterPro" id="IPR027417">
    <property type="entry name" value="P-loop_NTPase"/>
</dbReference>
<dbReference type="InterPro" id="IPR043160">
    <property type="entry name" value="Dynein_C_barrel"/>
</dbReference>
<dbReference type="Proteomes" id="UP000008144">
    <property type="component" value="Unassembled WGS sequence"/>
</dbReference>
<dbReference type="Ensembl" id="ENSCINT00000011931.3">
    <property type="protein sequence ID" value="ENSCINP00000011931.3"/>
    <property type="gene ID" value="ENSCING00000022756.1"/>
</dbReference>
<dbReference type="InterPro" id="IPR026983">
    <property type="entry name" value="DHC"/>
</dbReference>
<dbReference type="FunFam" id="3.10.490.20:FF:000036">
    <property type="entry name" value="Uncharacterized protein"/>
    <property type="match status" value="1"/>
</dbReference>
<feature type="domain" description="Dynein heavy chain AAA lid" evidence="2">
    <location>
        <begin position="274"/>
        <end position="410"/>
    </location>
</feature>
<dbReference type="PANTHER" id="PTHR46961:SF16">
    <property type="entry name" value="DYNEIN AXONEMAL HEAVY CHAIN 17-RELATED"/>
    <property type="match status" value="1"/>
</dbReference>
<reference evidence="4" key="3">
    <citation type="submission" date="2025-09" db="UniProtKB">
        <authorList>
            <consortium name="Ensembl"/>
        </authorList>
    </citation>
    <scope>IDENTIFICATION</scope>
</reference>
<proteinExistence type="predicted"/>
<evidence type="ECO:0000313" key="5">
    <source>
        <dbReference type="Proteomes" id="UP000008144"/>
    </source>
</evidence>
<dbReference type="GO" id="GO:0007018">
    <property type="term" value="P:microtubule-based movement"/>
    <property type="evidence" value="ECO:0007669"/>
    <property type="project" value="InterPro"/>
</dbReference>
<dbReference type="FunFam" id="3.40.50.300:FF:000411">
    <property type="entry name" value="dynein heavy chain 17, axonemal"/>
    <property type="match status" value="1"/>
</dbReference>
<dbReference type="InterPro" id="IPR042219">
    <property type="entry name" value="AAA_lid_11_sf"/>
</dbReference>
<dbReference type="InterPro" id="IPR041658">
    <property type="entry name" value="AAA_lid_11"/>
</dbReference>
<protein>
    <submittedName>
        <fullName evidence="4">Dynein beta chain, ciliary-like</fullName>
    </submittedName>
</protein>
<name>F6RMY0_CIOIN</name>
<dbReference type="HOGENOM" id="CLU_000038_1_3_1"/>
<accession>F6RMY0</accession>
<dbReference type="Gene3D" id="3.10.490.20">
    <property type="match status" value="1"/>
</dbReference>
<dbReference type="InterPro" id="IPR041228">
    <property type="entry name" value="Dynein_C"/>
</dbReference>
<dbReference type="GO" id="GO:0051959">
    <property type="term" value="F:dynein light intermediate chain binding"/>
    <property type="evidence" value="ECO:0007669"/>
    <property type="project" value="InterPro"/>
</dbReference>
<dbReference type="Gene3D" id="1.20.1270.280">
    <property type="match status" value="1"/>
</dbReference>
<reference evidence="4" key="2">
    <citation type="submission" date="2025-08" db="UniProtKB">
        <authorList>
            <consortium name="Ensembl"/>
        </authorList>
    </citation>
    <scope>IDENTIFICATION</scope>
</reference>
<evidence type="ECO:0000259" key="3">
    <source>
        <dbReference type="Pfam" id="PF18199"/>
    </source>
</evidence>
<dbReference type="GO" id="GO:0045505">
    <property type="term" value="F:dynein intermediate chain binding"/>
    <property type="evidence" value="ECO:0007669"/>
    <property type="project" value="InterPro"/>
</dbReference>
<dbReference type="Gene3D" id="1.10.8.720">
    <property type="entry name" value="Region D6 of dynein motor"/>
    <property type="match status" value="1"/>
</dbReference>
<dbReference type="Pfam" id="PF18199">
    <property type="entry name" value="Dynein_C"/>
    <property type="match status" value="1"/>
</dbReference>
<evidence type="ECO:0000313" key="4">
    <source>
        <dbReference type="Ensembl" id="ENSCINP00000011931.3"/>
    </source>
</evidence>
<dbReference type="PANTHER" id="PTHR46961">
    <property type="entry name" value="DYNEIN HEAVY CHAIN 1, AXONEMAL-LIKE PROTEIN"/>
    <property type="match status" value="1"/>
</dbReference>
<reference evidence="5" key="1">
    <citation type="journal article" date="2002" name="Science">
        <title>The draft genome of Ciona intestinalis: insights into chordate and vertebrate origins.</title>
        <authorList>
            <person name="Dehal P."/>
            <person name="Satou Y."/>
            <person name="Campbell R.K."/>
            <person name="Chapman J."/>
            <person name="Degnan B."/>
            <person name="De Tomaso A."/>
            <person name="Davidson B."/>
            <person name="Di Gregorio A."/>
            <person name="Gelpke M."/>
            <person name="Goodstein D.M."/>
            <person name="Harafuji N."/>
            <person name="Hastings K.E."/>
            <person name="Ho I."/>
            <person name="Hotta K."/>
            <person name="Huang W."/>
            <person name="Kawashima T."/>
            <person name="Lemaire P."/>
            <person name="Martinez D."/>
            <person name="Meinertzhagen I.A."/>
            <person name="Necula S."/>
            <person name="Nonaka M."/>
            <person name="Putnam N."/>
            <person name="Rash S."/>
            <person name="Saiga H."/>
            <person name="Satake M."/>
            <person name="Terry A."/>
            <person name="Yamada L."/>
            <person name="Wang H.G."/>
            <person name="Awazu S."/>
            <person name="Azumi K."/>
            <person name="Boore J."/>
            <person name="Branno M."/>
            <person name="Chin-Bow S."/>
            <person name="DeSantis R."/>
            <person name="Doyle S."/>
            <person name="Francino P."/>
            <person name="Keys D.N."/>
            <person name="Haga S."/>
            <person name="Hayashi H."/>
            <person name="Hino K."/>
            <person name="Imai K.S."/>
            <person name="Inaba K."/>
            <person name="Kano S."/>
            <person name="Kobayashi K."/>
            <person name="Kobayashi M."/>
            <person name="Lee B.I."/>
            <person name="Makabe K.W."/>
            <person name="Manohar C."/>
            <person name="Matassi G."/>
            <person name="Medina M."/>
            <person name="Mochizuki Y."/>
            <person name="Mount S."/>
            <person name="Morishita T."/>
            <person name="Miura S."/>
            <person name="Nakayama A."/>
            <person name="Nishizaka S."/>
            <person name="Nomoto H."/>
            <person name="Ohta F."/>
            <person name="Oishi K."/>
            <person name="Rigoutsos I."/>
            <person name="Sano M."/>
            <person name="Sasaki A."/>
            <person name="Sasakura Y."/>
            <person name="Shoguchi E."/>
            <person name="Shin-i T."/>
            <person name="Spagnuolo A."/>
            <person name="Stainier D."/>
            <person name="Suzuki M.M."/>
            <person name="Tassy O."/>
            <person name="Takatori N."/>
            <person name="Tokuoka M."/>
            <person name="Yagi K."/>
            <person name="Yoshizaki F."/>
            <person name="Wada S."/>
            <person name="Zhang C."/>
            <person name="Hyatt P.D."/>
            <person name="Larimer F."/>
            <person name="Detter C."/>
            <person name="Doggett N."/>
            <person name="Glavina T."/>
            <person name="Hawkins T."/>
            <person name="Richardson P."/>
            <person name="Lucas S."/>
            <person name="Kohara Y."/>
            <person name="Levine M."/>
            <person name="Satoh N."/>
            <person name="Rokhsar D.S."/>
        </authorList>
    </citation>
    <scope>NUCLEOTIDE SEQUENCE [LARGE SCALE GENOMIC DNA]</scope>
</reference>
<dbReference type="GO" id="GO:0030286">
    <property type="term" value="C:dynein complex"/>
    <property type="evidence" value="ECO:0007669"/>
    <property type="project" value="InterPro"/>
</dbReference>
<dbReference type="InParanoid" id="F6RMY0"/>
<dbReference type="Pfam" id="PF03028">
    <property type="entry name" value="Dynein_heavy"/>
    <property type="match status" value="1"/>
</dbReference>
<dbReference type="GeneTree" id="ENSGT00940000154076"/>
<dbReference type="InterPro" id="IPR004273">
    <property type="entry name" value="Dynein_heavy_D6_P-loop"/>
</dbReference>
<dbReference type="FunFam" id="1.10.8.720:FF:000002">
    <property type="entry name" value="Dynein heavy chain 9, axonemal"/>
    <property type="match status" value="1"/>
</dbReference>
<keyword evidence="5" id="KW-1185">Reference proteome</keyword>
<evidence type="ECO:0000259" key="2">
    <source>
        <dbReference type="Pfam" id="PF18198"/>
    </source>
</evidence>
<dbReference type="STRING" id="7719.ENSCINP00000011931"/>
<feature type="domain" description="Dynein heavy chain C-terminal" evidence="3">
    <location>
        <begin position="417"/>
        <end position="628"/>
    </location>
</feature>